<evidence type="ECO:0000256" key="8">
    <source>
        <dbReference type="ARBA" id="ARBA00022741"/>
    </source>
</evidence>
<keyword evidence="4" id="KW-1003">Cell membrane</keyword>
<evidence type="ECO:0000256" key="2">
    <source>
        <dbReference type="ARBA" id="ARBA00004651"/>
    </source>
</evidence>
<feature type="modified residue" description="4-aspartylphosphate" evidence="16">
    <location>
        <position position="544"/>
    </location>
</feature>
<dbReference type="SMART" id="SM00448">
    <property type="entry name" value="REC"/>
    <property type="match status" value="1"/>
</dbReference>
<accession>A0A518KE57</accession>
<dbReference type="PANTHER" id="PTHR45339">
    <property type="entry name" value="HYBRID SIGNAL TRANSDUCTION HISTIDINE KINASE J"/>
    <property type="match status" value="1"/>
</dbReference>
<dbReference type="SUPFAM" id="SSF55874">
    <property type="entry name" value="ATPase domain of HSP90 chaperone/DNA topoisomerase II/histidine kinase"/>
    <property type="match status" value="1"/>
</dbReference>
<gene>
    <name evidence="22" type="primary">rpfC_2</name>
    <name evidence="22" type="ORF">Spa11_43110</name>
</gene>
<dbReference type="Pfam" id="PF01627">
    <property type="entry name" value="Hpt"/>
    <property type="match status" value="1"/>
</dbReference>
<dbReference type="FunFam" id="1.10.287.130:FF:000038">
    <property type="entry name" value="Sensory transduction histidine kinase"/>
    <property type="match status" value="1"/>
</dbReference>
<dbReference type="Pfam" id="PF00072">
    <property type="entry name" value="Response_reg"/>
    <property type="match status" value="1"/>
</dbReference>
<dbReference type="PRINTS" id="PR00344">
    <property type="entry name" value="BCTRLSENSOR"/>
</dbReference>
<name>A0A518KE57_9BACT</name>
<dbReference type="SMART" id="SM00388">
    <property type="entry name" value="HisKA"/>
    <property type="match status" value="1"/>
</dbReference>
<dbReference type="RefSeq" id="WP_145116489.1">
    <property type="nucleotide sequence ID" value="NZ_CP036349.1"/>
</dbReference>
<dbReference type="InterPro" id="IPR003594">
    <property type="entry name" value="HATPase_dom"/>
</dbReference>
<keyword evidence="8" id="KW-0547">Nucleotide-binding</keyword>
<dbReference type="InterPro" id="IPR003661">
    <property type="entry name" value="HisK_dim/P_dom"/>
</dbReference>
<protein>
    <recommendedName>
        <fullName evidence="3">histidine kinase</fullName>
        <ecNumber evidence="3">2.7.13.3</ecNumber>
    </recommendedName>
</protein>
<reference evidence="22 23" key="1">
    <citation type="submission" date="2019-02" db="EMBL/GenBank/DDBJ databases">
        <title>Deep-cultivation of Planctomycetes and their phenomic and genomic characterization uncovers novel biology.</title>
        <authorList>
            <person name="Wiegand S."/>
            <person name="Jogler M."/>
            <person name="Boedeker C."/>
            <person name="Pinto D."/>
            <person name="Vollmers J."/>
            <person name="Rivas-Marin E."/>
            <person name="Kohn T."/>
            <person name="Peeters S.H."/>
            <person name="Heuer A."/>
            <person name="Rast P."/>
            <person name="Oberbeckmann S."/>
            <person name="Bunk B."/>
            <person name="Jeske O."/>
            <person name="Meyerdierks A."/>
            <person name="Storesund J.E."/>
            <person name="Kallscheuer N."/>
            <person name="Luecker S."/>
            <person name="Lage O.M."/>
            <person name="Pohl T."/>
            <person name="Merkel B.J."/>
            <person name="Hornburger P."/>
            <person name="Mueller R.-W."/>
            <person name="Bruemmer F."/>
            <person name="Labrenz M."/>
            <person name="Spormann A.M."/>
            <person name="Op den Camp H."/>
            <person name="Overmann J."/>
            <person name="Amann R."/>
            <person name="Jetten M.S.M."/>
            <person name="Mascher T."/>
            <person name="Medema M.H."/>
            <person name="Devos D.P."/>
            <person name="Kaster A.-K."/>
            <person name="Ovreas L."/>
            <person name="Rohde M."/>
            <person name="Galperin M.Y."/>
            <person name="Jogler C."/>
        </authorList>
    </citation>
    <scope>NUCLEOTIDE SEQUENCE [LARGE SCALE GENOMIC DNA]</scope>
    <source>
        <strain evidence="22 23">Spa11</strain>
    </source>
</reference>
<dbReference type="InterPro" id="IPR036641">
    <property type="entry name" value="HPT_dom_sf"/>
</dbReference>
<evidence type="ECO:0000313" key="22">
    <source>
        <dbReference type="EMBL" id="QDV76086.1"/>
    </source>
</evidence>
<evidence type="ECO:0000256" key="18">
    <source>
        <dbReference type="SAM" id="Phobius"/>
    </source>
</evidence>
<dbReference type="GO" id="GO:0005886">
    <property type="term" value="C:plasma membrane"/>
    <property type="evidence" value="ECO:0007669"/>
    <property type="project" value="UniProtKB-SubCell"/>
</dbReference>
<sequence length="729" mass="79140">MTQLLSSAVLQGAAGLSPEARRRLAEHSRVIHVRTDRMFAVLMALQWVAGIAVALLVAPQTWIGARSEVHQHVLMAIFGGAVIASAPIALAIYAPGRLLTRMVIATSQALFSALLIHLSGGRIETHFHVFVSLAFLAAYRDPRVLAPATLVVAIDHFVRGVWWPESVFGVATASPWRWIEHAAWVIFEDIVLLFVMLQSWAEMRDLAEHTADLEQREVELRRAREAAERANHTKSKFLANMSHEIRTPLNGILGFTDVLIRDRAALSEHERSDYLNTIQRSGKHLLALINDVLDLSKIEADQLSVESIACSPHQVISETVSVLRVTAHEKGINLDYRWESGVPETIHTDPYRFKQLLLNLVGNAVKFTSQGSVMIVARVETSAAEPTLTVEVRDTGIGIAQDKIDAIFQPFVQADDSVTRRFGGTGLGLAIGKKIAIALGGDLTVESSVGHGSTFTVRIATGPLSGVPIHETPPTEPVADIRETQVSSCDLSGARLLVVDDGDTNRRLLKLLLERCGAAVHLAENGQIALDMAARKNYDAILLDMQMPVVDGYTAASRLRASGYRGPVIALTAHAMKGDREKCEAAGCDGYLPKPIDANQLYETLQTTIRPSGAPTNSAAANRSVESAKSLGPIRSTLPTDDAEFAEIVVSFLDTLDLKLGALQKAWDNGDDMELTRLAHWLRGAGGTVGFGCFTTPARDLETAAKEGNRAVVAESVREIQALRGRIEV</sequence>
<evidence type="ECO:0000256" key="10">
    <source>
        <dbReference type="ARBA" id="ARBA00022840"/>
    </source>
</evidence>
<evidence type="ECO:0000256" key="4">
    <source>
        <dbReference type="ARBA" id="ARBA00022475"/>
    </source>
</evidence>
<dbReference type="KEGG" id="bmei:Spa11_43110"/>
<evidence type="ECO:0000256" key="6">
    <source>
        <dbReference type="ARBA" id="ARBA00022679"/>
    </source>
</evidence>
<evidence type="ECO:0000256" key="12">
    <source>
        <dbReference type="ARBA" id="ARBA00023012"/>
    </source>
</evidence>
<dbReference type="AlphaFoldDB" id="A0A518KE57"/>
<keyword evidence="5 16" id="KW-0597">Phosphoprotein</keyword>
<dbReference type="CDD" id="cd00082">
    <property type="entry name" value="HisKA"/>
    <property type="match status" value="1"/>
</dbReference>
<feature type="coiled-coil region" evidence="17">
    <location>
        <begin position="206"/>
        <end position="233"/>
    </location>
</feature>
<organism evidence="22 23">
    <name type="scientific">Botrimarina mediterranea</name>
    <dbReference type="NCBI Taxonomy" id="2528022"/>
    <lineage>
        <taxon>Bacteria</taxon>
        <taxon>Pseudomonadati</taxon>
        <taxon>Planctomycetota</taxon>
        <taxon>Planctomycetia</taxon>
        <taxon>Pirellulales</taxon>
        <taxon>Lacipirellulaceae</taxon>
        <taxon>Botrimarina</taxon>
    </lineage>
</organism>
<dbReference type="Gene3D" id="3.30.565.10">
    <property type="entry name" value="Histidine kinase-like ATPase, C-terminal domain"/>
    <property type="match status" value="1"/>
</dbReference>
<evidence type="ECO:0000256" key="5">
    <source>
        <dbReference type="ARBA" id="ARBA00022553"/>
    </source>
</evidence>
<keyword evidence="11 18" id="KW-1133">Transmembrane helix</keyword>
<evidence type="ECO:0000256" key="15">
    <source>
        <dbReference type="PROSITE-ProRule" id="PRU00110"/>
    </source>
</evidence>
<keyword evidence="10" id="KW-0067">ATP-binding</keyword>
<dbReference type="Gene3D" id="3.40.50.2300">
    <property type="match status" value="1"/>
</dbReference>
<dbReference type="InterPro" id="IPR005467">
    <property type="entry name" value="His_kinase_dom"/>
</dbReference>
<dbReference type="Gene3D" id="1.10.287.130">
    <property type="match status" value="1"/>
</dbReference>
<dbReference type="Pfam" id="PF02518">
    <property type="entry name" value="HATPase_c"/>
    <property type="match status" value="1"/>
</dbReference>
<dbReference type="EMBL" id="CP036349">
    <property type="protein sequence ID" value="QDV76086.1"/>
    <property type="molecule type" value="Genomic_DNA"/>
</dbReference>
<evidence type="ECO:0000256" key="13">
    <source>
        <dbReference type="ARBA" id="ARBA00023136"/>
    </source>
</evidence>
<dbReference type="EC" id="2.7.13.3" evidence="3"/>
<evidence type="ECO:0000256" key="7">
    <source>
        <dbReference type="ARBA" id="ARBA00022692"/>
    </source>
</evidence>
<comment type="catalytic activity">
    <reaction evidence="1">
        <text>ATP + protein L-histidine = ADP + protein N-phospho-L-histidine.</text>
        <dbReference type="EC" id="2.7.13.3"/>
    </reaction>
</comment>
<keyword evidence="23" id="KW-1185">Reference proteome</keyword>
<dbReference type="FunFam" id="3.30.565.10:FF:000010">
    <property type="entry name" value="Sensor histidine kinase RcsC"/>
    <property type="match status" value="1"/>
</dbReference>
<dbReference type="Proteomes" id="UP000316426">
    <property type="component" value="Chromosome"/>
</dbReference>
<proteinExistence type="predicted"/>
<comment type="subcellular location">
    <subcellularLocation>
        <location evidence="2">Cell membrane</location>
        <topology evidence="2">Multi-pass membrane protein</topology>
    </subcellularLocation>
</comment>
<dbReference type="InterPro" id="IPR008207">
    <property type="entry name" value="Sig_transdc_His_kin_Hpt_dom"/>
</dbReference>
<dbReference type="PROSITE" id="PS50110">
    <property type="entry name" value="RESPONSE_REGULATORY"/>
    <property type="match status" value="1"/>
</dbReference>
<feature type="domain" description="Histidine kinase" evidence="19">
    <location>
        <begin position="240"/>
        <end position="463"/>
    </location>
</feature>
<feature type="domain" description="Response regulatory" evidence="20">
    <location>
        <begin position="495"/>
        <end position="609"/>
    </location>
</feature>
<evidence type="ECO:0000259" key="21">
    <source>
        <dbReference type="PROSITE" id="PS50894"/>
    </source>
</evidence>
<evidence type="ECO:0000259" key="20">
    <source>
        <dbReference type="PROSITE" id="PS50110"/>
    </source>
</evidence>
<evidence type="ECO:0000256" key="9">
    <source>
        <dbReference type="ARBA" id="ARBA00022777"/>
    </source>
</evidence>
<evidence type="ECO:0000256" key="16">
    <source>
        <dbReference type="PROSITE-ProRule" id="PRU00169"/>
    </source>
</evidence>
<evidence type="ECO:0000256" key="17">
    <source>
        <dbReference type="SAM" id="Coils"/>
    </source>
</evidence>
<keyword evidence="17" id="KW-0175">Coiled coil</keyword>
<evidence type="ECO:0000256" key="3">
    <source>
        <dbReference type="ARBA" id="ARBA00012438"/>
    </source>
</evidence>
<evidence type="ECO:0000313" key="23">
    <source>
        <dbReference type="Proteomes" id="UP000316426"/>
    </source>
</evidence>
<keyword evidence="13 18" id="KW-0472">Membrane</keyword>
<dbReference type="PROSITE" id="PS50109">
    <property type="entry name" value="HIS_KIN"/>
    <property type="match status" value="1"/>
</dbReference>
<dbReference type="SMART" id="SM00387">
    <property type="entry name" value="HATPase_c"/>
    <property type="match status" value="1"/>
</dbReference>
<dbReference type="PROSITE" id="PS50894">
    <property type="entry name" value="HPT"/>
    <property type="match status" value="1"/>
</dbReference>
<feature type="modified residue" description="Phosphohistidine" evidence="15">
    <location>
        <position position="680"/>
    </location>
</feature>
<dbReference type="InterPro" id="IPR004358">
    <property type="entry name" value="Sig_transdc_His_kin-like_C"/>
</dbReference>
<dbReference type="PANTHER" id="PTHR45339:SF1">
    <property type="entry name" value="HYBRID SIGNAL TRANSDUCTION HISTIDINE KINASE J"/>
    <property type="match status" value="1"/>
</dbReference>
<keyword evidence="9" id="KW-0418">Kinase</keyword>
<evidence type="ECO:0000259" key="19">
    <source>
        <dbReference type="PROSITE" id="PS50109"/>
    </source>
</evidence>
<keyword evidence="7 18" id="KW-0812">Transmembrane</keyword>
<dbReference type="GO" id="GO:0005524">
    <property type="term" value="F:ATP binding"/>
    <property type="evidence" value="ECO:0007669"/>
    <property type="project" value="UniProtKB-KW"/>
</dbReference>
<dbReference type="CDD" id="cd17546">
    <property type="entry name" value="REC_hyHK_CKI1_RcsC-like"/>
    <property type="match status" value="1"/>
</dbReference>
<keyword evidence="6 22" id="KW-0808">Transferase</keyword>
<dbReference type="InterPro" id="IPR036890">
    <property type="entry name" value="HATPase_C_sf"/>
</dbReference>
<keyword evidence="14" id="KW-0131">Cell cycle</keyword>
<dbReference type="GO" id="GO:0000155">
    <property type="term" value="F:phosphorelay sensor kinase activity"/>
    <property type="evidence" value="ECO:0007669"/>
    <property type="project" value="InterPro"/>
</dbReference>
<feature type="transmembrane region" description="Helical" evidence="18">
    <location>
        <begin position="73"/>
        <end position="94"/>
    </location>
</feature>
<dbReference type="SUPFAM" id="SSF52172">
    <property type="entry name" value="CheY-like"/>
    <property type="match status" value="1"/>
</dbReference>
<dbReference type="Pfam" id="PF00512">
    <property type="entry name" value="HisKA"/>
    <property type="match status" value="1"/>
</dbReference>
<dbReference type="InterPro" id="IPR036097">
    <property type="entry name" value="HisK_dim/P_sf"/>
</dbReference>
<dbReference type="InterPro" id="IPR011006">
    <property type="entry name" value="CheY-like_superfamily"/>
</dbReference>
<evidence type="ECO:0000256" key="14">
    <source>
        <dbReference type="ARBA" id="ARBA00023306"/>
    </source>
</evidence>
<keyword evidence="12" id="KW-0902">Two-component regulatory system</keyword>
<evidence type="ECO:0000256" key="11">
    <source>
        <dbReference type="ARBA" id="ARBA00022989"/>
    </source>
</evidence>
<dbReference type="CDD" id="cd16922">
    <property type="entry name" value="HATPase_EvgS-ArcB-TorS-like"/>
    <property type="match status" value="1"/>
</dbReference>
<dbReference type="InterPro" id="IPR001789">
    <property type="entry name" value="Sig_transdc_resp-reg_receiver"/>
</dbReference>
<dbReference type="Gene3D" id="1.20.120.160">
    <property type="entry name" value="HPT domain"/>
    <property type="match status" value="1"/>
</dbReference>
<dbReference type="SUPFAM" id="SSF47384">
    <property type="entry name" value="Homodimeric domain of signal transducing histidine kinase"/>
    <property type="match status" value="1"/>
</dbReference>
<feature type="domain" description="HPt" evidence="21">
    <location>
        <begin position="641"/>
        <end position="729"/>
    </location>
</feature>
<dbReference type="SUPFAM" id="SSF47226">
    <property type="entry name" value="Histidine-containing phosphotransfer domain, HPT domain"/>
    <property type="match status" value="1"/>
</dbReference>
<evidence type="ECO:0000256" key="1">
    <source>
        <dbReference type="ARBA" id="ARBA00000085"/>
    </source>
</evidence>
<feature type="transmembrane region" description="Helical" evidence="18">
    <location>
        <begin position="39"/>
        <end position="61"/>
    </location>
</feature>